<sequence>MTEVQVTRYVLNNEGVPLDAECMVYFSEWPLADLLFIFCYNVDNILSANYISIAYTRIEFNLQLSAHGCEHTSNMADAILPFKGDKLKYSLIKQCLIQYDEITTTESNVLRKYGSGKTSNKWARAVEQDCKEPSACSTCGSWWSDFSTDIAEANSIANYSLFTQKILDGLMESMSTGGSKVAIGL</sequence>
<protein>
    <submittedName>
        <fullName evidence="1">Uncharacterized protein</fullName>
    </submittedName>
</protein>
<keyword evidence="2" id="KW-1185">Reference proteome</keyword>
<evidence type="ECO:0000313" key="1">
    <source>
        <dbReference type="EMBL" id="KAL3796622.1"/>
    </source>
</evidence>
<accession>A0ABD3Q969</accession>
<gene>
    <name evidence="1" type="ORF">ACHAWO_010326</name>
</gene>
<dbReference type="AlphaFoldDB" id="A0ABD3Q969"/>
<dbReference type="Proteomes" id="UP001530400">
    <property type="component" value="Unassembled WGS sequence"/>
</dbReference>
<comment type="caution">
    <text evidence="1">The sequence shown here is derived from an EMBL/GenBank/DDBJ whole genome shotgun (WGS) entry which is preliminary data.</text>
</comment>
<evidence type="ECO:0000313" key="2">
    <source>
        <dbReference type="Proteomes" id="UP001530400"/>
    </source>
</evidence>
<proteinExistence type="predicted"/>
<reference evidence="1 2" key="1">
    <citation type="submission" date="2024-10" db="EMBL/GenBank/DDBJ databases">
        <title>Updated reference genomes for cyclostephanoid diatoms.</title>
        <authorList>
            <person name="Roberts W.R."/>
            <person name="Alverson A.J."/>
        </authorList>
    </citation>
    <scope>NUCLEOTIDE SEQUENCE [LARGE SCALE GENOMIC DNA]</scope>
    <source>
        <strain evidence="1 2">AJA010-31</strain>
    </source>
</reference>
<organism evidence="1 2">
    <name type="scientific">Cyclotella atomus</name>
    <dbReference type="NCBI Taxonomy" id="382360"/>
    <lineage>
        <taxon>Eukaryota</taxon>
        <taxon>Sar</taxon>
        <taxon>Stramenopiles</taxon>
        <taxon>Ochrophyta</taxon>
        <taxon>Bacillariophyta</taxon>
        <taxon>Coscinodiscophyceae</taxon>
        <taxon>Thalassiosirophycidae</taxon>
        <taxon>Stephanodiscales</taxon>
        <taxon>Stephanodiscaceae</taxon>
        <taxon>Cyclotella</taxon>
    </lineage>
</organism>
<dbReference type="EMBL" id="JALLPJ020000292">
    <property type="protein sequence ID" value="KAL3796622.1"/>
    <property type="molecule type" value="Genomic_DNA"/>
</dbReference>
<name>A0ABD3Q969_9STRA</name>